<keyword evidence="2 3" id="KW-0040">ANK repeat</keyword>
<dbReference type="AlphaFoldDB" id="A0AAD9N9T3"/>
<keyword evidence="6" id="KW-1185">Reference proteome</keyword>
<evidence type="ECO:0008006" key="7">
    <source>
        <dbReference type="Google" id="ProtNLM"/>
    </source>
</evidence>
<dbReference type="Gene3D" id="1.25.40.20">
    <property type="entry name" value="Ankyrin repeat-containing domain"/>
    <property type="match status" value="2"/>
</dbReference>
<evidence type="ECO:0000313" key="6">
    <source>
        <dbReference type="Proteomes" id="UP001208570"/>
    </source>
</evidence>
<evidence type="ECO:0000256" key="1">
    <source>
        <dbReference type="ARBA" id="ARBA00022737"/>
    </source>
</evidence>
<proteinExistence type="predicted"/>
<organism evidence="5 6">
    <name type="scientific">Paralvinella palmiformis</name>
    <dbReference type="NCBI Taxonomy" id="53620"/>
    <lineage>
        <taxon>Eukaryota</taxon>
        <taxon>Metazoa</taxon>
        <taxon>Spiralia</taxon>
        <taxon>Lophotrochozoa</taxon>
        <taxon>Annelida</taxon>
        <taxon>Polychaeta</taxon>
        <taxon>Sedentaria</taxon>
        <taxon>Canalipalpata</taxon>
        <taxon>Terebellida</taxon>
        <taxon>Terebelliformia</taxon>
        <taxon>Alvinellidae</taxon>
        <taxon>Paralvinella</taxon>
    </lineage>
</organism>
<feature type="compositionally biased region" description="Low complexity" evidence="4">
    <location>
        <begin position="12"/>
        <end position="24"/>
    </location>
</feature>
<dbReference type="Pfam" id="PF12796">
    <property type="entry name" value="Ank_2"/>
    <property type="match status" value="1"/>
</dbReference>
<dbReference type="Proteomes" id="UP001208570">
    <property type="component" value="Unassembled WGS sequence"/>
</dbReference>
<comment type="caution">
    <text evidence="5">The sequence shown here is derived from an EMBL/GenBank/DDBJ whole genome shotgun (WGS) entry which is preliminary data.</text>
</comment>
<feature type="region of interest" description="Disordered" evidence="4">
    <location>
        <begin position="86"/>
        <end position="106"/>
    </location>
</feature>
<dbReference type="SMART" id="SM00248">
    <property type="entry name" value="ANK"/>
    <property type="match status" value="3"/>
</dbReference>
<dbReference type="PRINTS" id="PR01415">
    <property type="entry name" value="ANKYRIN"/>
</dbReference>
<feature type="repeat" description="ANK" evidence="3">
    <location>
        <begin position="175"/>
        <end position="207"/>
    </location>
</feature>
<dbReference type="PANTHER" id="PTHR24171">
    <property type="entry name" value="ANKYRIN REPEAT DOMAIN-CONTAINING PROTEIN 39-RELATED"/>
    <property type="match status" value="1"/>
</dbReference>
<dbReference type="PROSITE" id="PS50297">
    <property type="entry name" value="ANK_REP_REGION"/>
    <property type="match status" value="2"/>
</dbReference>
<dbReference type="SUPFAM" id="SSF48403">
    <property type="entry name" value="Ankyrin repeat"/>
    <property type="match status" value="1"/>
</dbReference>
<keyword evidence="1" id="KW-0677">Repeat</keyword>
<name>A0AAD9N9T3_9ANNE</name>
<evidence type="ECO:0000256" key="2">
    <source>
        <dbReference type="ARBA" id="ARBA00023043"/>
    </source>
</evidence>
<accession>A0AAD9N9T3</accession>
<dbReference type="PROSITE" id="PS50088">
    <property type="entry name" value="ANK_REPEAT"/>
    <property type="match status" value="2"/>
</dbReference>
<dbReference type="EMBL" id="JAODUP010000127">
    <property type="protein sequence ID" value="KAK2160718.1"/>
    <property type="molecule type" value="Genomic_DNA"/>
</dbReference>
<protein>
    <recommendedName>
        <fullName evidence="7">Ankyrin repeat domain-containing protein 54</fullName>
    </recommendedName>
</protein>
<dbReference type="InterPro" id="IPR002110">
    <property type="entry name" value="Ankyrin_rpt"/>
</dbReference>
<evidence type="ECO:0000256" key="4">
    <source>
        <dbReference type="SAM" id="MobiDB-lite"/>
    </source>
</evidence>
<reference evidence="5" key="1">
    <citation type="journal article" date="2023" name="Mol. Biol. Evol.">
        <title>Third-Generation Sequencing Reveals the Adaptive Role of the Epigenome in Three Deep-Sea Polychaetes.</title>
        <authorList>
            <person name="Perez M."/>
            <person name="Aroh O."/>
            <person name="Sun Y."/>
            <person name="Lan Y."/>
            <person name="Juniper S.K."/>
            <person name="Young C.R."/>
            <person name="Angers B."/>
            <person name="Qian P.Y."/>
        </authorList>
    </citation>
    <scope>NUCLEOTIDE SEQUENCE</scope>
    <source>
        <strain evidence="5">P08H-3</strain>
    </source>
</reference>
<dbReference type="InterPro" id="IPR036770">
    <property type="entry name" value="Ankyrin_rpt-contain_sf"/>
</dbReference>
<gene>
    <name evidence="5" type="ORF">LSH36_127g01007</name>
</gene>
<evidence type="ECO:0000313" key="5">
    <source>
        <dbReference type="EMBL" id="KAK2160718.1"/>
    </source>
</evidence>
<sequence>MGDQCIKINDMSDSSRSSSSTSPSEGEYTLPPDERQHDDIPSPVFSVSDWNPEPPAGLQYISLLPINKGYEKIADQQHDLVSKISSTAQHRKQRRKEFTSGRITGRNLHDEKRLRNAVNSGNYSLVKELLDNGIEASCMDDKKRTPLHIAAAMGTKDIVELLLEHGADPNLKDIIGNTALHLAACTSHIQVVTLLLQAGTDVNAVDNAGNSPLHLARSHLNIIRESTGNSSTDKVKEEVSHIMAMMKEYMIRAGSGQDDLGELEQLGSQLSKVTTQDDLDQLNMLLSGFANLQIQKKDLG</sequence>
<feature type="region of interest" description="Disordered" evidence="4">
    <location>
        <begin position="1"/>
        <end position="51"/>
    </location>
</feature>
<feature type="repeat" description="ANK" evidence="3">
    <location>
        <begin position="142"/>
        <end position="174"/>
    </location>
</feature>
<evidence type="ECO:0000256" key="3">
    <source>
        <dbReference type="PROSITE-ProRule" id="PRU00023"/>
    </source>
</evidence>